<dbReference type="PROSITE" id="PS50842">
    <property type="entry name" value="EXPANSIN_EG45"/>
    <property type="match status" value="1"/>
</dbReference>
<dbReference type="InParanoid" id="A0A059CK42"/>
<proteinExistence type="predicted"/>
<evidence type="ECO:0000259" key="2">
    <source>
        <dbReference type="PROSITE" id="PS50842"/>
    </source>
</evidence>
<protein>
    <recommendedName>
        <fullName evidence="2">Expansin-like EG45 domain-containing protein</fullName>
    </recommendedName>
</protein>
<dbReference type="InterPro" id="IPR007112">
    <property type="entry name" value="Expansin/allergen_DPBB_dom"/>
</dbReference>
<reference evidence="3" key="1">
    <citation type="submission" date="2013-07" db="EMBL/GenBank/DDBJ databases">
        <title>The genome of Eucalyptus grandis.</title>
        <authorList>
            <person name="Schmutz J."/>
            <person name="Hayes R."/>
            <person name="Myburg A."/>
            <person name="Tuskan G."/>
            <person name="Grattapaglia D."/>
            <person name="Rokhsar D.S."/>
        </authorList>
    </citation>
    <scope>NUCLEOTIDE SEQUENCE</scope>
    <source>
        <tissue evidence="3">Leaf extractions</tissue>
    </source>
</reference>
<feature type="chain" id="PRO_5001569880" description="Expansin-like EG45 domain-containing protein" evidence="1">
    <location>
        <begin position="24"/>
        <end position="127"/>
    </location>
</feature>
<dbReference type="OMA" id="CIANIDA"/>
<dbReference type="GO" id="GO:0009627">
    <property type="term" value="P:systemic acquired resistance"/>
    <property type="evidence" value="ECO:0007669"/>
    <property type="project" value="InterPro"/>
</dbReference>
<dbReference type="InterPro" id="IPR036908">
    <property type="entry name" value="RlpA-like_sf"/>
</dbReference>
<name>A0A059CK42_EUCGR</name>
<dbReference type="eggNOG" id="ENOG502S1DA">
    <property type="taxonomic scope" value="Eukaryota"/>
</dbReference>
<gene>
    <name evidence="3" type="ORF">EUGRSUZ_C00206</name>
</gene>
<dbReference type="CDD" id="cd22269">
    <property type="entry name" value="DPBB_EG45-like"/>
    <property type="match status" value="1"/>
</dbReference>
<evidence type="ECO:0000313" key="3">
    <source>
        <dbReference type="EMBL" id="KCW78772.1"/>
    </source>
</evidence>
<sequence length="127" mass="13669">MEEKLQVWVMLAMALSLLSAASAKPGLADYHSLPYYPAACAGFNFSNSGSMITGVGAELWDNGRACGRMLRVRCTCSANGFPKPCKDGVITVKVVDYCQQPCDINLSEDAFSCIANIDAGKVWVDYS</sequence>
<evidence type="ECO:0000256" key="1">
    <source>
        <dbReference type="SAM" id="SignalP"/>
    </source>
</evidence>
<dbReference type="PANTHER" id="PTHR47295">
    <property type="entry name" value="EG45-LIKE DOMAIN CONTAINING PROTEIN 1-RELATED"/>
    <property type="match status" value="1"/>
</dbReference>
<feature type="domain" description="Expansin-like EG45" evidence="2">
    <location>
        <begin position="25"/>
        <end position="127"/>
    </location>
</feature>
<dbReference type="PANTHER" id="PTHR47295:SF5">
    <property type="entry name" value="EG45-LIKE DOMAIN CONTAINING PROTEIN 2"/>
    <property type="match status" value="1"/>
</dbReference>
<dbReference type="Pfam" id="PF03330">
    <property type="entry name" value="DPBB_1"/>
    <property type="match status" value="1"/>
</dbReference>
<organism evidence="3">
    <name type="scientific">Eucalyptus grandis</name>
    <name type="common">Flooded gum</name>
    <dbReference type="NCBI Taxonomy" id="71139"/>
    <lineage>
        <taxon>Eukaryota</taxon>
        <taxon>Viridiplantae</taxon>
        <taxon>Streptophyta</taxon>
        <taxon>Embryophyta</taxon>
        <taxon>Tracheophyta</taxon>
        <taxon>Spermatophyta</taxon>
        <taxon>Magnoliopsida</taxon>
        <taxon>eudicotyledons</taxon>
        <taxon>Gunneridae</taxon>
        <taxon>Pentapetalae</taxon>
        <taxon>rosids</taxon>
        <taxon>malvids</taxon>
        <taxon>Myrtales</taxon>
        <taxon>Myrtaceae</taxon>
        <taxon>Myrtoideae</taxon>
        <taxon>Eucalypteae</taxon>
        <taxon>Eucalyptus</taxon>
    </lineage>
</organism>
<dbReference type="Gene3D" id="2.40.40.10">
    <property type="entry name" value="RlpA-like domain"/>
    <property type="match status" value="1"/>
</dbReference>
<dbReference type="InterPro" id="IPR009009">
    <property type="entry name" value="RlpA-like_DPBB"/>
</dbReference>
<feature type="signal peptide" evidence="1">
    <location>
        <begin position="1"/>
        <end position="23"/>
    </location>
</feature>
<dbReference type="GO" id="GO:0048046">
    <property type="term" value="C:apoplast"/>
    <property type="evidence" value="ECO:0007669"/>
    <property type="project" value="InterPro"/>
</dbReference>
<dbReference type="EMBL" id="KK198755">
    <property type="protein sequence ID" value="KCW78772.1"/>
    <property type="molecule type" value="Genomic_DNA"/>
</dbReference>
<dbReference type="STRING" id="71139.A0A059CK42"/>
<keyword evidence="1" id="KW-0732">Signal</keyword>
<dbReference type="AlphaFoldDB" id="A0A059CK42"/>
<dbReference type="InterPro" id="IPR044206">
    <property type="entry name" value="EGC1/2"/>
</dbReference>
<dbReference type="Gramene" id="KCW78772">
    <property type="protein sequence ID" value="KCW78772"/>
    <property type="gene ID" value="EUGRSUZ_C00206"/>
</dbReference>
<accession>A0A059CK42</accession>
<dbReference type="SUPFAM" id="SSF50685">
    <property type="entry name" value="Barwin-like endoglucanases"/>
    <property type="match status" value="1"/>
</dbReference>